<accession>A0A543F502</accession>
<dbReference type="PROSITE" id="PS51257">
    <property type="entry name" value="PROKAR_LIPOPROTEIN"/>
    <property type="match status" value="1"/>
</dbReference>
<protein>
    <submittedName>
        <fullName evidence="2">Uncharacterized protein DUF3558</fullName>
    </submittedName>
</protein>
<dbReference type="AlphaFoldDB" id="A0A543F502"/>
<dbReference type="Pfam" id="PF12079">
    <property type="entry name" value="DUF3558"/>
    <property type="match status" value="1"/>
</dbReference>
<name>A0A543F502_9NOCA</name>
<gene>
    <name evidence="2" type="ORF">FB390_0479</name>
</gene>
<dbReference type="Proteomes" id="UP000316331">
    <property type="component" value="Unassembled WGS sequence"/>
</dbReference>
<organism evidence="2 3">
    <name type="scientific">Nocardia bhagyanarayanae</name>
    <dbReference type="NCBI Taxonomy" id="1215925"/>
    <lineage>
        <taxon>Bacteria</taxon>
        <taxon>Bacillati</taxon>
        <taxon>Actinomycetota</taxon>
        <taxon>Actinomycetes</taxon>
        <taxon>Mycobacteriales</taxon>
        <taxon>Nocardiaceae</taxon>
        <taxon>Nocardia</taxon>
    </lineage>
</organism>
<evidence type="ECO:0000313" key="2">
    <source>
        <dbReference type="EMBL" id="TQM28900.1"/>
    </source>
</evidence>
<proteinExistence type="predicted"/>
<feature type="chain" id="PRO_5039231548" evidence="1">
    <location>
        <begin position="22"/>
        <end position="195"/>
    </location>
</feature>
<comment type="caution">
    <text evidence="2">The sequence shown here is derived from an EMBL/GenBank/DDBJ whole genome shotgun (WGS) entry which is preliminary data.</text>
</comment>
<sequence length="195" mass="20266">MRAMDKAVLMVGVLAAGVGLAGCGGSTEGEARPSSAATSATTASGLAVDVPKSYNPCTDVPESVLKSERLVKAFADNKANADGPDGTKWRGCRWVAGGSGYSVAIQSSNLTIPYVREHYFNDVREVTIAGRPAISARRSDTRAAEVCSINVEIKGGTLEFHLDNPASNRDTGHIDTCQLGMTLAEKVVPTLPAGA</sequence>
<dbReference type="EMBL" id="VFPG01000001">
    <property type="protein sequence ID" value="TQM28900.1"/>
    <property type="molecule type" value="Genomic_DNA"/>
</dbReference>
<evidence type="ECO:0000313" key="3">
    <source>
        <dbReference type="Proteomes" id="UP000316331"/>
    </source>
</evidence>
<dbReference type="InterPro" id="IPR024520">
    <property type="entry name" value="DUF3558"/>
</dbReference>
<keyword evidence="1" id="KW-0732">Signal</keyword>
<feature type="signal peptide" evidence="1">
    <location>
        <begin position="1"/>
        <end position="21"/>
    </location>
</feature>
<reference evidence="2 3" key="1">
    <citation type="submission" date="2019-06" db="EMBL/GenBank/DDBJ databases">
        <title>Sequencing the genomes of 1000 actinobacteria strains.</title>
        <authorList>
            <person name="Klenk H.-P."/>
        </authorList>
    </citation>
    <scope>NUCLEOTIDE SEQUENCE [LARGE SCALE GENOMIC DNA]</scope>
    <source>
        <strain evidence="2 3">DSM 103495</strain>
    </source>
</reference>
<evidence type="ECO:0000256" key="1">
    <source>
        <dbReference type="SAM" id="SignalP"/>
    </source>
</evidence>
<keyword evidence="3" id="KW-1185">Reference proteome</keyword>